<gene>
    <name evidence="2" type="ORF">ACFQBQ_10260</name>
</gene>
<protein>
    <submittedName>
        <fullName evidence="2">TROVE domain-containing protein</fullName>
    </submittedName>
</protein>
<evidence type="ECO:0000259" key="1">
    <source>
        <dbReference type="PROSITE" id="PS50988"/>
    </source>
</evidence>
<dbReference type="SUPFAM" id="SSF140864">
    <property type="entry name" value="TROVE domain-like"/>
    <property type="match status" value="1"/>
</dbReference>
<proteinExistence type="predicted"/>
<name>A0ABW1ZA13_9BACT</name>
<dbReference type="PROSITE" id="PS50988">
    <property type="entry name" value="TROVE"/>
    <property type="match status" value="1"/>
</dbReference>
<evidence type="ECO:0000313" key="2">
    <source>
        <dbReference type="EMBL" id="MFC6645954.1"/>
    </source>
</evidence>
<organism evidence="2 3">
    <name type="scientific">Granulicella cerasi</name>
    <dbReference type="NCBI Taxonomy" id="741063"/>
    <lineage>
        <taxon>Bacteria</taxon>
        <taxon>Pseudomonadati</taxon>
        <taxon>Acidobacteriota</taxon>
        <taxon>Terriglobia</taxon>
        <taxon>Terriglobales</taxon>
        <taxon>Acidobacteriaceae</taxon>
        <taxon>Granulicella</taxon>
    </lineage>
</organism>
<dbReference type="InterPro" id="IPR008858">
    <property type="entry name" value="TROVE_dom"/>
</dbReference>
<dbReference type="EMBL" id="JBHSWI010000001">
    <property type="protein sequence ID" value="MFC6645954.1"/>
    <property type="molecule type" value="Genomic_DNA"/>
</dbReference>
<evidence type="ECO:0000313" key="3">
    <source>
        <dbReference type="Proteomes" id="UP001596391"/>
    </source>
</evidence>
<reference evidence="3" key="1">
    <citation type="journal article" date="2019" name="Int. J. Syst. Evol. Microbiol.">
        <title>The Global Catalogue of Microorganisms (GCM) 10K type strain sequencing project: providing services to taxonomists for standard genome sequencing and annotation.</title>
        <authorList>
            <consortium name="The Broad Institute Genomics Platform"/>
            <consortium name="The Broad Institute Genome Sequencing Center for Infectious Disease"/>
            <person name="Wu L."/>
            <person name="Ma J."/>
        </authorList>
    </citation>
    <scope>NUCLEOTIDE SEQUENCE [LARGE SCALE GENOMIC DNA]</scope>
    <source>
        <strain evidence="3">CGMCC 1.16026</strain>
    </source>
</reference>
<comment type="caution">
    <text evidence="2">The sequence shown here is derived from an EMBL/GenBank/DDBJ whole genome shotgun (WGS) entry which is preliminary data.</text>
</comment>
<sequence>MKLNILNLKFSKPLFTSPRTHEGAPAPVLTPEQSLRRSVLACMLWEDEFYEGGVTIANRIRELVPQVAPESVAALAVEARTRMKLRHAPLLLLREMARHASHRALVAETLAAVIQRADELAEFVAIYWAEGKAPLSAQVKKGLAAAFTKFDEYTLAKYDRAGAVRLRDVLFLSHAKPVSAEQAELWKRLIDGALATPDTGGRALGLGHVARDEQARGVGASARRAQAGCAGAAAKPAQHAAGGRR</sequence>
<keyword evidence="3" id="KW-1185">Reference proteome</keyword>
<dbReference type="Pfam" id="PF05731">
    <property type="entry name" value="TROVE"/>
    <property type="match status" value="1"/>
</dbReference>
<accession>A0ABW1ZA13</accession>
<dbReference type="RefSeq" id="WP_390234997.1">
    <property type="nucleotide sequence ID" value="NZ_JBHSWI010000001.1"/>
</dbReference>
<feature type="domain" description="TROVE" evidence="1">
    <location>
        <begin position="18"/>
        <end position="245"/>
    </location>
</feature>
<dbReference type="InterPro" id="IPR037214">
    <property type="entry name" value="TROVE_dom_sf"/>
</dbReference>
<dbReference type="Proteomes" id="UP001596391">
    <property type="component" value="Unassembled WGS sequence"/>
</dbReference>